<dbReference type="OrthoDB" id="4759017at2"/>
<dbReference type="Gene3D" id="1.10.1400.10">
    <property type="match status" value="1"/>
</dbReference>
<dbReference type="KEGG" id="kphy:AOZ06_09370"/>
<dbReference type="PANTHER" id="PTHR34218:SF3">
    <property type="entry name" value="ACYL-HOMOSERINE LACTONE ACYLASE PVDQ"/>
    <property type="match status" value="1"/>
</dbReference>
<evidence type="ECO:0000256" key="1">
    <source>
        <dbReference type="ARBA" id="ARBA00006586"/>
    </source>
</evidence>
<evidence type="ECO:0000256" key="2">
    <source>
        <dbReference type="ARBA" id="ARBA00022729"/>
    </source>
</evidence>
<dbReference type="SUPFAM" id="SSF56235">
    <property type="entry name" value="N-terminal nucleophile aminohydrolases (Ntn hydrolases)"/>
    <property type="match status" value="1"/>
</dbReference>
<organism evidence="5 6">
    <name type="scientific">Kibdelosporangium phytohabitans</name>
    <dbReference type="NCBI Taxonomy" id="860235"/>
    <lineage>
        <taxon>Bacteria</taxon>
        <taxon>Bacillati</taxon>
        <taxon>Actinomycetota</taxon>
        <taxon>Actinomycetes</taxon>
        <taxon>Pseudonocardiales</taxon>
        <taxon>Pseudonocardiaceae</taxon>
        <taxon>Kibdelosporangium</taxon>
    </lineage>
</organism>
<dbReference type="AlphaFoldDB" id="A0A0N9HXX3"/>
<dbReference type="InterPro" id="IPR029055">
    <property type="entry name" value="Ntn_hydrolases_N"/>
</dbReference>
<dbReference type="InterPro" id="IPR043147">
    <property type="entry name" value="Penicillin_amidase_A-knob"/>
</dbReference>
<dbReference type="Gene3D" id="3.60.20.10">
    <property type="entry name" value="Glutamine Phosphoribosylpyrophosphate, subunit 1, domain 1"/>
    <property type="match status" value="1"/>
</dbReference>
<gene>
    <name evidence="5" type="ORF">AOZ06_09370</name>
</gene>
<keyword evidence="4" id="KW-0865">Zymogen</keyword>
<dbReference type="Gene3D" id="2.30.120.10">
    <property type="match status" value="1"/>
</dbReference>
<dbReference type="GO" id="GO:0017000">
    <property type="term" value="P:antibiotic biosynthetic process"/>
    <property type="evidence" value="ECO:0007669"/>
    <property type="project" value="InterPro"/>
</dbReference>
<dbReference type="InterPro" id="IPR023343">
    <property type="entry name" value="Penicillin_amidase_dom1"/>
</dbReference>
<evidence type="ECO:0000313" key="6">
    <source>
        <dbReference type="Proteomes" id="UP000063699"/>
    </source>
</evidence>
<dbReference type="EMBL" id="CP012752">
    <property type="protein sequence ID" value="ALG07105.1"/>
    <property type="molecule type" value="Genomic_DNA"/>
</dbReference>
<dbReference type="GO" id="GO:0016811">
    <property type="term" value="F:hydrolase activity, acting on carbon-nitrogen (but not peptide) bonds, in linear amides"/>
    <property type="evidence" value="ECO:0007669"/>
    <property type="project" value="InterPro"/>
</dbReference>
<sequence>MPRVVRSRRKISVSLSRRVITLAAAVAVAVPLVATPGSAEHRGFSAVVRYTENGVPHIKANDFPSLGFGFGYAAAKDNICQIADLYVTLSARRSEFFGPDKPGNSAVGSASTSLASDLYFQQVNDSRVVEETLRQRPPLGPRQEAREVIAGYVAGYNRFVRERRITDPACRDAKWVRPIAEIDVYRHLHALGTMSGQALVMDQITSAQPPAAPVTAPEIPRDAAARVTNALDATKDMGSNGFAFGRDATANGKGLLLGNPHFPWQGGRRFWQSQLTVPGKLDVSGASLLGLPFVQIGYTRDVAWTHTVATPRTFGLYQLRLVPGSPTTYLVDGKPEQMTSRKVTVRSRDADGKPVDVERTLWSTRYGPVVGPALGLPLNWTTTTAYAMRDGNWGNIRSVNTWFEMAQARDTRGIVKALSDTLGSPWVNTIATDRSGNATYADVQAVPNITDELARQCSTPLGAAVFPSTGLAVLDGANTSCAWGNDRDAVVPGLLGPSKQPVLTRPDYVANSNDSAWLTNPAAPITNYPRIVGDVATERGPRTRMAITELDGKRFSRQAIQDTLFTDRSLIGQIAAGDTAKMCDTLPDVADACAAIRQWDKSYSTWSKGALLFERFWMKVPQGSWKMPFNAADPVRTPNTLNTDSPAVRKAFTDAVAELRAAKIPMDAPLGQNQYVVRNGERIPVHGAPNNLGVLNMQVPIWDPAKGNTELAHGSSYIQAVSFDNDSCPDVRTLLTYSQSTDPTSPHFADQTKLFSRGEWARGRFCEHEILTSPALKIVYLFQR</sequence>
<protein>
    <submittedName>
        <fullName evidence="5">Penicillin amidase</fullName>
    </submittedName>
</protein>
<comment type="similarity">
    <text evidence="1">Belongs to the peptidase S45 family.</text>
</comment>
<evidence type="ECO:0000256" key="4">
    <source>
        <dbReference type="ARBA" id="ARBA00023145"/>
    </source>
</evidence>
<dbReference type="InterPro" id="IPR043146">
    <property type="entry name" value="Penicillin_amidase_N_B-knob"/>
</dbReference>
<dbReference type="Proteomes" id="UP000063699">
    <property type="component" value="Chromosome"/>
</dbReference>
<keyword evidence="6" id="KW-1185">Reference proteome</keyword>
<accession>A0A0N9HXX3</accession>
<proteinExistence type="inferred from homology"/>
<evidence type="ECO:0000256" key="3">
    <source>
        <dbReference type="ARBA" id="ARBA00022801"/>
    </source>
</evidence>
<dbReference type="STRING" id="860235.AOZ06_09370"/>
<keyword evidence="3" id="KW-0378">Hydrolase</keyword>
<dbReference type="InterPro" id="IPR002692">
    <property type="entry name" value="S45"/>
</dbReference>
<dbReference type="Pfam" id="PF01804">
    <property type="entry name" value="Penicil_amidase"/>
    <property type="match status" value="1"/>
</dbReference>
<evidence type="ECO:0000313" key="5">
    <source>
        <dbReference type="EMBL" id="ALG07105.1"/>
    </source>
</evidence>
<reference evidence="5 6" key="1">
    <citation type="submission" date="2015-07" db="EMBL/GenBank/DDBJ databases">
        <title>Genome sequencing of Kibdelosporangium phytohabitans.</title>
        <authorList>
            <person name="Qin S."/>
            <person name="Xing K."/>
        </authorList>
    </citation>
    <scope>NUCLEOTIDE SEQUENCE [LARGE SCALE GENOMIC DNA]</scope>
    <source>
        <strain evidence="5 6">KLBMP1111</strain>
    </source>
</reference>
<keyword evidence="2" id="KW-0732">Signal</keyword>
<name>A0A0N9HXX3_9PSEU</name>
<dbReference type="PANTHER" id="PTHR34218">
    <property type="entry name" value="PEPTIDASE S45 PENICILLIN AMIDASE"/>
    <property type="match status" value="1"/>
</dbReference>
<dbReference type="Gene3D" id="1.10.439.10">
    <property type="entry name" value="Penicillin Amidohydrolase, domain 1"/>
    <property type="match status" value="1"/>
</dbReference>